<dbReference type="RefSeq" id="WP_210090829.1">
    <property type="nucleotide sequence ID" value="NZ_JAGGKG010000024.1"/>
</dbReference>
<reference evidence="2 3" key="1">
    <citation type="submission" date="2021-03" db="EMBL/GenBank/DDBJ databases">
        <title>Genomic Encyclopedia of Type Strains, Phase IV (KMG-IV): sequencing the most valuable type-strain genomes for metagenomic binning, comparative biology and taxonomic classification.</title>
        <authorList>
            <person name="Goeker M."/>
        </authorList>
    </citation>
    <scope>NUCLEOTIDE SEQUENCE [LARGE SCALE GENOMIC DNA]</scope>
    <source>
        <strain evidence="2 3">DSM 14349</strain>
    </source>
</reference>
<dbReference type="Proteomes" id="UP001519272">
    <property type="component" value="Unassembled WGS sequence"/>
</dbReference>
<feature type="transmembrane region" description="Helical" evidence="1">
    <location>
        <begin position="7"/>
        <end position="26"/>
    </location>
</feature>
<keyword evidence="1" id="KW-0812">Transmembrane</keyword>
<keyword evidence="1" id="KW-0472">Membrane</keyword>
<keyword evidence="3" id="KW-1185">Reference proteome</keyword>
<evidence type="ECO:0008006" key="4">
    <source>
        <dbReference type="Google" id="ProtNLM"/>
    </source>
</evidence>
<protein>
    <recommendedName>
        <fullName evidence="4">DUF541 domain-containing protein</fullName>
    </recommendedName>
</protein>
<gene>
    <name evidence="2" type="ORF">J2Z32_003918</name>
</gene>
<accession>A0ABS4FY25</accession>
<evidence type="ECO:0000256" key="1">
    <source>
        <dbReference type="SAM" id="Phobius"/>
    </source>
</evidence>
<organism evidence="2 3">
    <name type="scientific">Paenibacillus turicensis</name>
    <dbReference type="NCBI Taxonomy" id="160487"/>
    <lineage>
        <taxon>Bacteria</taxon>
        <taxon>Bacillati</taxon>
        <taxon>Bacillota</taxon>
        <taxon>Bacilli</taxon>
        <taxon>Bacillales</taxon>
        <taxon>Paenibacillaceae</taxon>
        <taxon>Paenibacillus</taxon>
    </lineage>
</organism>
<keyword evidence="1" id="KW-1133">Transmembrane helix</keyword>
<dbReference type="EMBL" id="JAGGKG010000024">
    <property type="protein sequence ID" value="MBP1907243.1"/>
    <property type="molecule type" value="Genomic_DNA"/>
</dbReference>
<name>A0ABS4FY25_9BACL</name>
<evidence type="ECO:0000313" key="3">
    <source>
        <dbReference type="Proteomes" id="UP001519272"/>
    </source>
</evidence>
<evidence type="ECO:0000313" key="2">
    <source>
        <dbReference type="EMBL" id="MBP1907243.1"/>
    </source>
</evidence>
<sequence>MKLRIIPILATIVLSVCILFGGWYAYRIYAVNQPFNKIITQHEGVKDATFTVDRSDVNVQLDLQSGANLADIVKQIEQQGKDIIGNRKLNIDIKNHSSKSLDQLWEKTLFTVAQAMENKQYTEITAAMKQLEKGNQNVKADAQIDDTNIYISLIEGQHSKFVILPRIPQKIGVWSNA</sequence>
<comment type="caution">
    <text evidence="2">The sequence shown here is derived from an EMBL/GenBank/DDBJ whole genome shotgun (WGS) entry which is preliminary data.</text>
</comment>
<proteinExistence type="predicted"/>